<evidence type="ECO:0000256" key="3">
    <source>
        <dbReference type="ARBA" id="ARBA00022553"/>
    </source>
</evidence>
<dbReference type="PROSITE" id="PS50109">
    <property type="entry name" value="HIS_KIN"/>
    <property type="match status" value="1"/>
</dbReference>
<protein>
    <recommendedName>
        <fullName evidence="2">histidine kinase</fullName>
        <ecNumber evidence="2">2.7.13.3</ecNumber>
    </recommendedName>
</protein>
<dbReference type="PATRIC" id="fig|1173020.3.peg.1681"/>
<dbReference type="KEGG" id="cmp:Cha6605_1454"/>
<dbReference type="CDD" id="cd00075">
    <property type="entry name" value="HATPase"/>
    <property type="match status" value="1"/>
</dbReference>
<dbReference type="InterPro" id="IPR050351">
    <property type="entry name" value="BphY/WalK/GraS-like"/>
</dbReference>
<dbReference type="PANTHER" id="PTHR45453:SF1">
    <property type="entry name" value="PHOSPHATE REGULON SENSOR PROTEIN PHOR"/>
    <property type="match status" value="1"/>
</dbReference>
<dbReference type="RefSeq" id="WP_015158804.1">
    <property type="nucleotide sequence ID" value="NC_019697.1"/>
</dbReference>
<dbReference type="Pfam" id="PF02518">
    <property type="entry name" value="HATPase_c"/>
    <property type="match status" value="1"/>
</dbReference>
<dbReference type="AlphaFoldDB" id="K9UEJ3"/>
<dbReference type="HOGENOM" id="CLU_000445_89_6_3"/>
<dbReference type="InterPro" id="IPR003661">
    <property type="entry name" value="HisK_dim/P_dom"/>
</dbReference>
<reference evidence="9 10" key="1">
    <citation type="submission" date="2012-05" db="EMBL/GenBank/DDBJ databases">
        <title>Finished chromosome of genome of Chamaesiphon sp. PCC 6605.</title>
        <authorList>
            <consortium name="US DOE Joint Genome Institute"/>
            <person name="Gugger M."/>
            <person name="Coursin T."/>
            <person name="Rippka R."/>
            <person name="Tandeau De Marsac N."/>
            <person name="Huntemann M."/>
            <person name="Wei C.-L."/>
            <person name="Han J."/>
            <person name="Detter J.C."/>
            <person name="Han C."/>
            <person name="Tapia R."/>
            <person name="Chen A."/>
            <person name="Kyrpides N."/>
            <person name="Mavromatis K."/>
            <person name="Markowitz V."/>
            <person name="Szeto E."/>
            <person name="Ivanova N."/>
            <person name="Pagani I."/>
            <person name="Pati A."/>
            <person name="Goodwin L."/>
            <person name="Nordberg H.P."/>
            <person name="Cantor M.N."/>
            <person name="Hua S.X."/>
            <person name="Woyke T."/>
            <person name="Kerfeld C.A."/>
        </authorList>
    </citation>
    <scope>NUCLEOTIDE SEQUENCE [LARGE SCALE GENOMIC DNA]</scope>
    <source>
        <strain evidence="10">ATCC 27169 / PCC 6605</strain>
    </source>
</reference>
<dbReference type="GO" id="GO:0016036">
    <property type="term" value="P:cellular response to phosphate starvation"/>
    <property type="evidence" value="ECO:0007669"/>
    <property type="project" value="TreeGrafter"/>
</dbReference>
<dbReference type="Proteomes" id="UP000010366">
    <property type="component" value="Chromosome"/>
</dbReference>
<dbReference type="Pfam" id="PF00512">
    <property type="entry name" value="HisKA"/>
    <property type="match status" value="1"/>
</dbReference>
<evidence type="ECO:0000313" key="9">
    <source>
        <dbReference type="EMBL" id="AFY92624.1"/>
    </source>
</evidence>
<evidence type="ECO:0000313" key="10">
    <source>
        <dbReference type="Proteomes" id="UP000010366"/>
    </source>
</evidence>
<dbReference type="EMBL" id="CP003600">
    <property type="protein sequence ID" value="AFY92624.1"/>
    <property type="molecule type" value="Genomic_DNA"/>
</dbReference>
<name>K9UEJ3_CHAP6</name>
<dbReference type="eggNOG" id="COG5002">
    <property type="taxonomic scope" value="Bacteria"/>
</dbReference>
<dbReference type="FunFam" id="3.30.565.10:FF:000006">
    <property type="entry name" value="Sensor histidine kinase WalK"/>
    <property type="match status" value="1"/>
</dbReference>
<dbReference type="STRING" id="1173020.Cha6605_1454"/>
<dbReference type="InterPro" id="IPR036890">
    <property type="entry name" value="HATPase_C_sf"/>
</dbReference>
<keyword evidence="4" id="KW-0808">Transferase</keyword>
<evidence type="ECO:0000256" key="6">
    <source>
        <dbReference type="ARBA" id="ARBA00023012"/>
    </source>
</evidence>
<dbReference type="InterPro" id="IPR004358">
    <property type="entry name" value="Sig_transdc_His_kin-like_C"/>
</dbReference>
<organism evidence="9 10">
    <name type="scientific">Chamaesiphon minutus (strain ATCC 27169 / PCC 6605)</name>
    <dbReference type="NCBI Taxonomy" id="1173020"/>
    <lineage>
        <taxon>Bacteria</taxon>
        <taxon>Bacillati</taxon>
        <taxon>Cyanobacteriota</taxon>
        <taxon>Cyanophyceae</taxon>
        <taxon>Gomontiellales</taxon>
        <taxon>Chamaesiphonaceae</taxon>
        <taxon>Chamaesiphon</taxon>
    </lineage>
</organism>
<evidence type="ECO:0000256" key="7">
    <source>
        <dbReference type="SAM" id="Phobius"/>
    </source>
</evidence>
<keyword evidence="7" id="KW-1133">Transmembrane helix</keyword>
<dbReference type="Gene3D" id="3.30.565.10">
    <property type="entry name" value="Histidine kinase-like ATPase, C-terminal domain"/>
    <property type="match status" value="1"/>
</dbReference>
<feature type="transmembrane region" description="Helical" evidence="7">
    <location>
        <begin position="158"/>
        <end position="180"/>
    </location>
</feature>
<evidence type="ECO:0000256" key="2">
    <source>
        <dbReference type="ARBA" id="ARBA00012438"/>
    </source>
</evidence>
<keyword evidence="5 9" id="KW-0418">Kinase</keyword>
<dbReference type="GO" id="GO:0004721">
    <property type="term" value="F:phosphoprotein phosphatase activity"/>
    <property type="evidence" value="ECO:0007669"/>
    <property type="project" value="TreeGrafter"/>
</dbReference>
<keyword evidence="10" id="KW-1185">Reference proteome</keyword>
<dbReference type="CDD" id="cd00082">
    <property type="entry name" value="HisKA"/>
    <property type="match status" value="1"/>
</dbReference>
<evidence type="ECO:0000256" key="4">
    <source>
        <dbReference type="ARBA" id="ARBA00022679"/>
    </source>
</evidence>
<dbReference type="SUPFAM" id="SSF47384">
    <property type="entry name" value="Homodimeric domain of signal transducing histidine kinase"/>
    <property type="match status" value="1"/>
</dbReference>
<feature type="domain" description="Histidine kinase" evidence="8">
    <location>
        <begin position="201"/>
        <end position="418"/>
    </location>
</feature>
<keyword evidence="3" id="KW-0597">Phosphoprotein</keyword>
<keyword evidence="7" id="KW-0812">Transmembrane</keyword>
<dbReference type="SMART" id="SM00387">
    <property type="entry name" value="HATPase_c"/>
    <property type="match status" value="1"/>
</dbReference>
<dbReference type="GO" id="GO:0005886">
    <property type="term" value="C:plasma membrane"/>
    <property type="evidence" value="ECO:0007669"/>
    <property type="project" value="TreeGrafter"/>
</dbReference>
<evidence type="ECO:0000259" key="8">
    <source>
        <dbReference type="PROSITE" id="PS50109"/>
    </source>
</evidence>
<feature type="transmembrane region" description="Helical" evidence="7">
    <location>
        <begin position="9"/>
        <end position="30"/>
    </location>
</feature>
<keyword evidence="6" id="KW-0902">Two-component regulatory system</keyword>
<accession>K9UEJ3</accession>
<proteinExistence type="predicted"/>
<dbReference type="InterPro" id="IPR036097">
    <property type="entry name" value="HisK_dim/P_sf"/>
</dbReference>
<keyword evidence="7" id="KW-0472">Membrane</keyword>
<dbReference type="PANTHER" id="PTHR45453">
    <property type="entry name" value="PHOSPHATE REGULON SENSOR PROTEIN PHOR"/>
    <property type="match status" value="1"/>
</dbReference>
<evidence type="ECO:0000256" key="5">
    <source>
        <dbReference type="ARBA" id="ARBA00022777"/>
    </source>
</evidence>
<comment type="catalytic activity">
    <reaction evidence="1">
        <text>ATP + protein L-histidine = ADP + protein N-phospho-L-histidine.</text>
        <dbReference type="EC" id="2.7.13.3"/>
    </reaction>
</comment>
<dbReference type="SUPFAM" id="SSF55874">
    <property type="entry name" value="ATPase domain of HSP90 chaperone/DNA topoisomerase II/histidine kinase"/>
    <property type="match status" value="1"/>
</dbReference>
<dbReference type="PRINTS" id="PR00344">
    <property type="entry name" value="BCTRLSENSOR"/>
</dbReference>
<dbReference type="EC" id="2.7.13.3" evidence="2"/>
<evidence type="ECO:0000256" key="1">
    <source>
        <dbReference type="ARBA" id="ARBA00000085"/>
    </source>
</evidence>
<dbReference type="InterPro" id="IPR003594">
    <property type="entry name" value="HATPase_dom"/>
</dbReference>
<dbReference type="OrthoDB" id="417111at2"/>
<dbReference type="SMART" id="SM00388">
    <property type="entry name" value="HisKA"/>
    <property type="match status" value="1"/>
</dbReference>
<sequence>MFDRSRRNLAYWFTLSMGSIVLIFASVIYYQQAVERLQQSDRQLYRKASLMAANIDYARHDGKEHLDLSNVPILGSYAPPVDNNLVYVRWYSATGKLQRFYGTQPSDRIRSTAAFETIDDRTEWLRQLTLPVEYNSRTIGYLQIAIPLTDDRDILRELLMVMAISVPLTLGAVSLVGWYLGGMAMQPIRHTYAHLQRFTSDASHELRAPLAAILSNAQVGLMSPLEAGQPKHIRLEKIAQTAKSMNQLVTELLFLARQAGRLDANSIRSIHLNNLLKETIATASVQSVAHHLTLDTELPEENIFINGNPDLLMQAIANLLTNACKYTLPGGKVYLRLVSQYHRILIHVEDTGIGICATDLPHIFERFYRVDAQRSRDKGGTGLGLAIAHQIIAAHGGYLTASSQIGRGSLFQIEFPVV</sequence>
<gene>
    <name evidence="9" type="ORF">Cha6605_1454</name>
</gene>
<dbReference type="InterPro" id="IPR005467">
    <property type="entry name" value="His_kinase_dom"/>
</dbReference>
<dbReference type="Gene3D" id="1.10.287.130">
    <property type="match status" value="1"/>
</dbReference>
<dbReference type="GO" id="GO:0000155">
    <property type="term" value="F:phosphorelay sensor kinase activity"/>
    <property type="evidence" value="ECO:0007669"/>
    <property type="project" value="InterPro"/>
</dbReference>